<dbReference type="RefSeq" id="WP_185790379.1">
    <property type="nucleotide sequence ID" value="NZ_JACLCP010000006.1"/>
</dbReference>
<proteinExistence type="predicted"/>
<protein>
    <submittedName>
        <fullName evidence="2">DUF2911 domain-containing protein</fullName>
    </submittedName>
</protein>
<accession>A0A842IXC5</accession>
<name>A0A842IXC5_9FLAO</name>
<organism evidence="2 3">
    <name type="scientific">Winogradskyella flava</name>
    <dbReference type="NCBI Taxonomy" id="1884876"/>
    <lineage>
        <taxon>Bacteria</taxon>
        <taxon>Pseudomonadati</taxon>
        <taxon>Bacteroidota</taxon>
        <taxon>Flavobacteriia</taxon>
        <taxon>Flavobacteriales</taxon>
        <taxon>Flavobacteriaceae</taxon>
        <taxon>Winogradskyella</taxon>
    </lineage>
</organism>
<evidence type="ECO:0000313" key="3">
    <source>
        <dbReference type="Proteomes" id="UP000533900"/>
    </source>
</evidence>
<gene>
    <name evidence="2" type="ORF">H7F21_16325</name>
</gene>
<keyword evidence="1" id="KW-0732">Signal</keyword>
<dbReference type="EMBL" id="JACLCP010000006">
    <property type="protein sequence ID" value="MBC2846674.1"/>
    <property type="molecule type" value="Genomic_DNA"/>
</dbReference>
<dbReference type="AlphaFoldDB" id="A0A842IXC5"/>
<reference evidence="2" key="1">
    <citation type="submission" date="2020-08" db="EMBL/GenBank/DDBJ databases">
        <title>Winogradskyella ouciana sp. nov., isolated from the hadal seawater of the Mariana Trench.</title>
        <authorList>
            <person name="He X."/>
        </authorList>
    </citation>
    <scope>NUCLEOTIDE SEQUENCE [LARGE SCALE GENOMIC DNA]</scope>
    <source>
        <strain evidence="2">KCTC 52348</strain>
    </source>
</reference>
<dbReference type="Pfam" id="PF11138">
    <property type="entry name" value="DUF2911"/>
    <property type="match status" value="1"/>
</dbReference>
<dbReference type="InterPro" id="IPR021314">
    <property type="entry name" value="DUF2911"/>
</dbReference>
<comment type="caution">
    <text evidence="2">The sequence shown here is derived from an EMBL/GenBank/DDBJ whole genome shotgun (WGS) entry which is preliminary data.</text>
</comment>
<keyword evidence="3" id="KW-1185">Reference proteome</keyword>
<sequence length="180" mass="20055">MKTTRLITTLAFAFMMLFSFNAEAQKFAGLDKSPLDLASFPNRGSDKLIKVFYSRPQLKGRTVGKEIAPYGKLWRTGANDATQIQFLTDMKFGGKSITTGAYSLFTIPGEKEWTVIISSDVDNWATRGYDESNEVARVTVPVTMGDESLEAFSMTFEATDDGAHLHMGWDKIRISVPFTK</sequence>
<feature type="signal peptide" evidence="1">
    <location>
        <begin position="1"/>
        <end position="24"/>
    </location>
</feature>
<feature type="chain" id="PRO_5033059409" evidence="1">
    <location>
        <begin position="25"/>
        <end position="180"/>
    </location>
</feature>
<evidence type="ECO:0000313" key="2">
    <source>
        <dbReference type="EMBL" id="MBC2846674.1"/>
    </source>
</evidence>
<evidence type="ECO:0000256" key="1">
    <source>
        <dbReference type="SAM" id="SignalP"/>
    </source>
</evidence>
<dbReference type="Proteomes" id="UP000533900">
    <property type="component" value="Unassembled WGS sequence"/>
</dbReference>